<reference evidence="4" key="1">
    <citation type="submission" date="2020-07" db="EMBL/GenBank/DDBJ databases">
        <title>A new Micromonospora strain with potent antibiotic activity isolated from the microbiome of a mid-Atlantic deep-sea sponge.</title>
        <authorList>
            <person name="Back C.R."/>
            <person name="Stennett H.L."/>
            <person name="Williams S.E."/>
            <person name="Wang L."/>
            <person name="Ojeda Gomez J."/>
            <person name="Abdulle O.M."/>
            <person name="Duffy T."/>
            <person name="Hendry K.R."/>
            <person name="Powell D."/>
            <person name="Stach J.E."/>
            <person name="Essex-Lopresti A.E."/>
            <person name="Willis C.L."/>
            <person name="Curnow P."/>
            <person name="Race P.R."/>
        </authorList>
    </citation>
    <scope>NUCLEOTIDE SEQUENCE [LARGE SCALE GENOMIC DNA]</scope>
    <source>
        <strain evidence="4">28ISP2-46</strain>
    </source>
</reference>
<feature type="domain" description="Transglutaminase-like" evidence="2">
    <location>
        <begin position="53"/>
        <end position="158"/>
    </location>
</feature>
<dbReference type="InterPro" id="IPR038765">
    <property type="entry name" value="Papain-like_cys_pep_sf"/>
</dbReference>
<organism evidence="3 4">
    <name type="scientific">Micromonospora robiginosa</name>
    <dbReference type="NCBI Taxonomy" id="2749844"/>
    <lineage>
        <taxon>Bacteria</taxon>
        <taxon>Bacillati</taxon>
        <taxon>Actinomycetota</taxon>
        <taxon>Actinomycetes</taxon>
        <taxon>Micromonosporales</taxon>
        <taxon>Micromonosporaceae</taxon>
        <taxon>Micromonospora</taxon>
    </lineage>
</organism>
<feature type="region of interest" description="Disordered" evidence="1">
    <location>
        <begin position="1"/>
        <end position="20"/>
    </location>
</feature>
<accession>A0A7L6BF24</accession>
<dbReference type="EMBL" id="CP059322">
    <property type="protein sequence ID" value="QLQ40534.2"/>
    <property type="molecule type" value="Genomic_DNA"/>
</dbReference>
<protein>
    <submittedName>
        <fullName evidence="3">Transglutaminase-like domain-containing protein</fullName>
    </submittedName>
</protein>
<dbReference type="Gene3D" id="3.10.620.30">
    <property type="match status" value="1"/>
</dbReference>
<evidence type="ECO:0000313" key="3">
    <source>
        <dbReference type="EMBL" id="QLQ40534.2"/>
    </source>
</evidence>
<dbReference type="RefSeq" id="WP_220138700.1">
    <property type="nucleotide sequence ID" value="NZ_CP059322.2"/>
</dbReference>
<dbReference type="Pfam" id="PF01841">
    <property type="entry name" value="Transglut_core"/>
    <property type="match status" value="1"/>
</dbReference>
<sequence>MSPARPDPAASVPEVPTGTVPPSAADLAATWFLDHESAEVADFVTRHAPPGPDLTARAVALYYAIRDSVRYEVYAADMSRDGLRASTVARAGTGLCIHKSVLYAAALRAIGVPSRLVLADVRNHLTSDRLRELMGGDVFRHHCYTLVHLDGRWIKATPVFSRRLCRLYRIGELEFDGRTDSLYHPYDMDGRRHMEFLRVHGEFSDLPYDRIVTDLRQAHPNLFAPAMRFVNGSLEHDALGAGTR</sequence>
<evidence type="ECO:0000313" key="4">
    <source>
        <dbReference type="Proteomes" id="UP000510844"/>
    </source>
</evidence>
<dbReference type="Proteomes" id="UP000510844">
    <property type="component" value="Chromosome"/>
</dbReference>
<reference evidence="3 4" key="2">
    <citation type="journal article" date="2021" name="Mar. Drugs">
        <title>A New Micromonospora Strain with Antibiotic Activity Isolated from the Microbiome of a Mid-Atlantic Deep-Sea Sponge.</title>
        <authorList>
            <person name="Back C.R."/>
            <person name="Stennett H.L."/>
            <person name="Williams S.E."/>
            <person name="Wang L."/>
            <person name="Ojeda Gomez J."/>
            <person name="Abdulle O.M."/>
            <person name="Duffy T."/>
            <person name="Neal C."/>
            <person name="Mantell J."/>
            <person name="Jepson M.A."/>
            <person name="Hendry K.R."/>
            <person name="Powell D."/>
            <person name="Stach J.E.M."/>
            <person name="Essex-Lopresti A.E."/>
            <person name="Willis C.L."/>
            <person name="Curnow P."/>
            <person name="Race P.R."/>
        </authorList>
    </citation>
    <scope>NUCLEOTIDE SEQUENCE [LARGE SCALE GENOMIC DNA]</scope>
    <source>
        <strain evidence="3 4">28ISP2-46</strain>
    </source>
</reference>
<dbReference type="PANTHER" id="PTHR33490">
    <property type="entry name" value="BLR5614 PROTEIN-RELATED"/>
    <property type="match status" value="1"/>
</dbReference>
<gene>
    <name evidence="3" type="ORF">H1D33_25550</name>
</gene>
<dbReference type="InterPro" id="IPR002931">
    <property type="entry name" value="Transglutaminase-like"/>
</dbReference>
<proteinExistence type="predicted"/>
<dbReference type="PANTHER" id="PTHR33490:SF3">
    <property type="entry name" value="CONSERVED INTEGRAL MEMBRANE PROTEIN"/>
    <property type="match status" value="1"/>
</dbReference>
<evidence type="ECO:0000256" key="1">
    <source>
        <dbReference type="SAM" id="MobiDB-lite"/>
    </source>
</evidence>
<dbReference type="SUPFAM" id="SSF54001">
    <property type="entry name" value="Cysteine proteinases"/>
    <property type="match status" value="1"/>
</dbReference>
<keyword evidence="4" id="KW-1185">Reference proteome</keyword>
<dbReference type="KEGG" id="mfeu:H1D33_25550"/>
<dbReference type="AlphaFoldDB" id="A0A7L6BF24"/>
<name>A0A7L6BF24_9ACTN</name>
<evidence type="ECO:0000259" key="2">
    <source>
        <dbReference type="Pfam" id="PF01841"/>
    </source>
</evidence>